<dbReference type="OrthoDB" id="111634at2"/>
<reference evidence="2" key="1">
    <citation type="submission" date="2011-01" db="EMBL/GenBank/DDBJ databases">
        <title>Complete sequence of chromosome of Acidobacterium sp. MP5ACTX9.</title>
        <authorList>
            <consortium name="US DOE Joint Genome Institute"/>
            <person name="Lucas S."/>
            <person name="Copeland A."/>
            <person name="Lapidus A."/>
            <person name="Cheng J.-F."/>
            <person name="Goodwin L."/>
            <person name="Pitluck S."/>
            <person name="Teshima H."/>
            <person name="Detter J.C."/>
            <person name="Han C."/>
            <person name="Tapia R."/>
            <person name="Land M."/>
            <person name="Hauser L."/>
            <person name="Kyrpides N."/>
            <person name="Ivanova N."/>
            <person name="Ovchinnikova G."/>
            <person name="Pagani I."/>
            <person name="Rawat S.R."/>
            <person name="Mannisto M."/>
            <person name="Haggblom M.M."/>
            <person name="Woyke T."/>
        </authorList>
    </citation>
    <scope>NUCLEOTIDE SEQUENCE [LARGE SCALE GENOMIC DNA]</scope>
    <source>
        <strain evidence="2">MP5ACTX9</strain>
    </source>
</reference>
<evidence type="ECO:0000313" key="2">
    <source>
        <dbReference type="Proteomes" id="UP000000343"/>
    </source>
</evidence>
<name>E8X010_GRATM</name>
<gene>
    <name evidence="1" type="ordered locus">AciX9_1860</name>
</gene>
<protein>
    <submittedName>
        <fullName evidence="1">Uncharacterized protein</fullName>
    </submittedName>
</protein>
<proteinExistence type="predicted"/>
<sequence>MMETTGQPAALRKVYMVLSPHSLSYARLAIESVLRNSVDAMHLHLITDSAEDKQTLSDAVTELAPDVRHEWSVAAEDELADAEASVFAGLPHLRGFRHGHPCWRKITDPVLMGKPGEELILLDPDLYFPNRFRFEPTPETGLLLMWQRPNCLLPPEVVRAAIAARVPLARHVDIGVSHWRGGADLEWVDWLIGKLGGASLPRMMHVEAIVWSAIAMRQGGGYLDPKLWVCWHRTQARRLRRKLGVSGKSILAAEPWATMKCFHAGGEAKWWLPETLAAGTARSDEALTLAGEVVPFVELTAARYEQEQRTKGLLRGLGYYRVFNAKAS</sequence>
<dbReference type="STRING" id="1198114.AciX9_1860"/>
<evidence type="ECO:0000313" key="1">
    <source>
        <dbReference type="EMBL" id="ADW68906.1"/>
    </source>
</evidence>
<dbReference type="EMBL" id="CP002480">
    <property type="protein sequence ID" value="ADW68906.1"/>
    <property type="molecule type" value="Genomic_DNA"/>
</dbReference>
<dbReference type="eggNOG" id="ENOG5033R1F">
    <property type="taxonomic scope" value="Bacteria"/>
</dbReference>
<keyword evidence="2" id="KW-1185">Reference proteome</keyword>
<dbReference type="RefSeq" id="WP_013580225.1">
    <property type="nucleotide sequence ID" value="NC_015064.1"/>
</dbReference>
<dbReference type="Proteomes" id="UP000000343">
    <property type="component" value="Chromosome"/>
</dbReference>
<dbReference type="AlphaFoldDB" id="E8X010"/>
<dbReference type="HOGENOM" id="CLU_846659_0_0_0"/>
<dbReference type="PaxDb" id="1198114-AciX9_1860"/>
<accession>E8X010</accession>
<organism evidence="2">
    <name type="scientific">Granulicella tundricola (strain ATCC BAA-1859 / DSM 23138 / MP5ACTX9)</name>
    <dbReference type="NCBI Taxonomy" id="1198114"/>
    <lineage>
        <taxon>Bacteria</taxon>
        <taxon>Pseudomonadati</taxon>
        <taxon>Acidobacteriota</taxon>
        <taxon>Terriglobia</taxon>
        <taxon>Terriglobales</taxon>
        <taxon>Acidobacteriaceae</taxon>
        <taxon>Granulicella</taxon>
    </lineage>
</organism>
<dbReference type="KEGG" id="acm:AciX9_1860"/>